<keyword evidence="1" id="KW-0812">Transmembrane</keyword>
<reference evidence="2" key="1">
    <citation type="submission" date="2022-10" db="EMBL/GenBank/DDBJ databases">
        <title>Genome sequences of endogenous nimaviruses in decapod crustaceans.</title>
        <authorList>
            <person name="Kawato S."/>
            <person name="Nozaki R."/>
            <person name="Kondo H."/>
            <person name="Hirono I."/>
        </authorList>
    </citation>
    <scope>NUCLEOTIDE SEQUENCE</scope>
    <source>
        <strain evidence="2">TUMSAT20210906</strain>
    </source>
</reference>
<dbReference type="EMBL" id="LC738883">
    <property type="protein sequence ID" value="BDT63384.1"/>
    <property type="molecule type" value="Genomic_DNA"/>
</dbReference>
<evidence type="ECO:0000256" key="1">
    <source>
        <dbReference type="SAM" id="Phobius"/>
    </source>
</evidence>
<proteinExistence type="predicted"/>
<protein>
    <submittedName>
        <fullName evidence="2">Uncharacterized protein</fullName>
    </submittedName>
</protein>
<sequence length="295" mass="34027">MIKKMIIKTLFFYIFIFNFNLYTSAFETRADVIIDKCYNISTNYGFNKYDMRFVETADFYFFKLKNDSCESPGDVIITPIFDFKKFSCNSFESTTAEETPSSRKRGSFPSNPSPEEHFIHLRFDRSENDSLLTNLTFQFVQDSENVTSSFSTSSSSHPVKFKTHGVISHGDMDKYVYSYNSSDEIFCGLFVNGICADFCYHIPSSGGVPEDKSIEEMSFSQTSTEDSFTVDKIERLEDVYDYDVDNYNAPIDKHFDFGRKVKLLLYVFSGIFIVLVLISLSLFYNVSKKRGVYIL</sequence>
<keyword evidence="1" id="KW-1133">Transmembrane helix</keyword>
<accession>A0A9C7F100</accession>
<keyword evidence="1" id="KW-0472">Membrane</keyword>
<name>A0A9C7F100_9VIRU</name>
<feature type="transmembrane region" description="Helical" evidence="1">
    <location>
        <begin position="263"/>
        <end position="286"/>
    </location>
</feature>
<organism evidence="2">
    <name type="scientific">Armadillidium vulgare clopovirus</name>
    <dbReference type="NCBI Taxonomy" id="2984284"/>
    <lineage>
        <taxon>Viruses</taxon>
        <taxon>Viruses incertae sedis</taxon>
        <taxon>Naldaviricetes</taxon>
        <taxon>Nimaviridae</taxon>
    </lineage>
</organism>
<evidence type="ECO:0000313" key="2">
    <source>
        <dbReference type="EMBL" id="BDT63384.1"/>
    </source>
</evidence>